<feature type="transmembrane region" description="Helical" evidence="16">
    <location>
        <begin position="390"/>
        <end position="411"/>
    </location>
</feature>
<dbReference type="PANTHER" id="PTHR43507">
    <property type="entry name" value="NADH-UBIQUINONE OXIDOREDUCTASE CHAIN 4"/>
    <property type="match status" value="1"/>
</dbReference>
<feature type="transmembrane region" description="Helical" evidence="16">
    <location>
        <begin position="351"/>
        <end position="370"/>
    </location>
</feature>
<keyword evidence="12 16" id="KW-0830">Ubiquinone</keyword>
<keyword evidence="10 16" id="KW-1133">Transmembrane helix</keyword>
<dbReference type="NCBIfam" id="TIGR01972">
    <property type="entry name" value="NDH_I_M"/>
    <property type="match status" value="1"/>
</dbReference>
<evidence type="ECO:0000256" key="14">
    <source>
        <dbReference type="ARBA" id="ARBA00023136"/>
    </source>
</evidence>
<keyword evidence="7 16" id="KW-0812">Transmembrane</keyword>
<keyword evidence="5 16" id="KW-0813">Transport</keyword>
<evidence type="ECO:0000256" key="1">
    <source>
        <dbReference type="ARBA" id="ARBA00004225"/>
    </source>
</evidence>
<comment type="function">
    <text evidence="16">Core subunit of the mitochondrial membrane respiratory chain NADH dehydrogenase (Complex I) which catalyzes electron transfer from NADH through the respiratory chain, using ubiquinone as an electron acceptor. Essential for the catalytic activity and assembly of complex I.</text>
</comment>
<protein>
    <recommendedName>
        <fullName evidence="4 16">NADH-ubiquinone oxidoreductase chain 4</fullName>
        <ecNumber evidence="3 16">7.1.1.2</ecNumber>
    </recommendedName>
</protein>
<keyword evidence="8" id="KW-1278">Translocase</keyword>
<feature type="transmembrane region" description="Helical" evidence="16">
    <location>
        <begin position="257"/>
        <end position="275"/>
    </location>
</feature>
<evidence type="ECO:0000313" key="19">
    <source>
        <dbReference type="EMBL" id="XCI16294.1"/>
    </source>
</evidence>
<evidence type="ECO:0000256" key="10">
    <source>
        <dbReference type="ARBA" id="ARBA00022989"/>
    </source>
</evidence>
<dbReference type="InterPro" id="IPR000260">
    <property type="entry name" value="NADH4_N"/>
</dbReference>
<keyword evidence="6 16" id="KW-0679">Respiratory chain</keyword>
<accession>A0AAU8HQA5</accession>
<evidence type="ECO:0000256" key="9">
    <source>
        <dbReference type="ARBA" id="ARBA00022982"/>
    </source>
</evidence>
<feature type="domain" description="NADH:ubiquinone oxidoreductase chain 4 N-terminal" evidence="18">
    <location>
        <begin position="1"/>
        <end position="109"/>
    </location>
</feature>
<dbReference type="GO" id="GO:0015990">
    <property type="term" value="P:electron transport coupled proton transport"/>
    <property type="evidence" value="ECO:0007669"/>
    <property type="project" value="TreeGrafter"/>
</dbReference>
<feature type="domain" description="NADH:quinone oxidoreductase/Mrp antiporter transmembrane" evidence="17">
    <location>
        <begin position="112"/>
        <end position="397"/>
    </location>
</feature>
<comment type="catalytic activity">
    <reaction evidence="15 16">
        <text>a ubiquinone + NADH + 5 H(+)(in) = a ubiquinol + NAD(+) + 4 H(+)(out)</text>
        <dbReference type="Rhea" id="RHEA:29091"/>
        <dbReference type="Rhea" id="RHEA-COMP:9565"/>
        <dbReference type="Rhea" id="RHEA-COMP:9566"/>
        <dbReference type="ChEBI" id="CHEBI:15378"/>
        <dbReference type="ChEBI" id="CHEBI:16389"/>
        <dbReference type="ChEBI" id="CHEBI:17976"/>
        <dbReference type="ChEBI" id="CHEBI:57540"/>
        <dbReference type="ChEBI" id="CHEBI:57945"/>
        <dbReference type="EC" id="7.1.1.2"/>
    </reaction>
</comment>
<dbReference type="PRINTS" id="PR01437">
    <property type="entry name" value="NUOXDRDTASE4"/>
</dbReference>
<evidence type="ECO:0000256" key="6">
    <source>
        <dbReference type="ARBA" id="ARBA00022660"/>
    </source>
</evidence>
<evidence type="ECO:0000256" key="16">
    <source>
        <dbReference type="RuleBase" id="RU003297"/>
    </source>
</evidence>
<evidence type="ECO:0000256" key="2">
    <source>
        <dbReference type="ARBA" id="ARBA00009025"/>
    </source>
</evidence>
<evidence type="ECO:0000256" key="11">
    <source>
        <dbReference type="ARBA" id="ARBA00023027"/>
    </source>
</evidence>
<feature type="transmembrane region" description="Helical" evidence="16">
    <location>
        <begin position="102"/>
        <end position="133"/>
    </location>
</feature>
<dbReference type="EC" id="7.1.1.2" evidence="3 16"/>
<feature type="transmembrane region" description="Helical" evidence="16">
    <location>
        <begin position="65"/>
        <end position="82"/>
    </location>
</feature>
<dbReference type="AlphaFoldDB" id="A0AAU8HQA5"/>
<evidence type="ECO:0000259" key="18">
    <source>
        <dbReference type="Pfam" id="PF01059"/>
    </source>
</evidence>
<evidence type="ECO:0000256" key="4">
    <source>
        <dbReference type="ARBA" id="ARBA00021006"/>
    </source>
</evidence>
<evidence type="ECO:0000256" key="12">
    <source>
        <dbReference type="ARBA" id="ARBA00023075"/>
    </source>
</evidence>
<dbReference type="EMBL" id="PP977505">
    <property type="protein sequence ID" value="XCI16294.1"/>
    <property type="molecule type" value="Genomic_DNA"/>
</dbReference>
<feature type="transmembrane region" description="Helical" evidence="16">
    <location>
        <begin position="27"/>
        <end position="45"/>
    </location>
</feature>
<dbReference type="InterPro" id="IPR010227">
    <property type="entry name" value="NADH_Q_OxRdtase_chainM/4"/>
</dbReference>
<dbReference type="Pfam" id="PF01059">
    <property type="entry name" value="Oxidored_q5_N"/>
    <property type="match status" value="1"/>
</dbReference>
<dbReference type="Pfam" id="PF00361">
    <property type="entry name" value="Proton_antipo_M"/>
    <property type="match status" value="1"/>
</dbReference>
<keyword evidence="14 16" id="KW-0472">Membrane</keyword>
<feature type="transmembrane region" description="Helical" evidence="16">
    <location>
        <begin position="224"/>
        <end position="245"/>
    </location>
</feature>
<dbReference type="PANTHER" id="PTHR43507:SF20">
    <property type="entry name" value="NADH-UBIQUINONE OXIDOREDUCTASE CHAIN 4"/>
    <property type="match status" value="1"/>
</dbReference>
<geneLocation type="mitochondrion" evidence="19"/>
<dbReference type="GO" id="GO:0003954">
    <property type="term" value="F:NADH dehydrogenase activity"/>
    <property type="evidence" value="ECO:0007669"/>
    <property type="project" value="TreeGrafter"/>
</dbReference>
<proteinExistence type="inferred from homology"/>
<reference evidence="19" key="1">
    <citation type="submission" date="2024-06" db="EMBL/GenBank/DDBJ databases">
        <title>Genomic investigations of benthic invertebrates from the Clarion-Clipperton fields of polymetallic nodules.</title>
        <authorList>
            <person name="Gastineau R."/>
            <person name="Dabek P."/>
            <person name="Mianowicz K."/>
            <person name="Otis C."/>
            <person name="Stoyanova V."/>
            <person name="Krawcewicz A."/>
            <person name="Abramowski T."/>
        </authorList>
    </citation>
    <scope>NUCLEOTIDE SEQUENCE</scope>
</reference>
<keyword evidence="11 16" id="KW-0520">NAD</keyword>
<evidence type="ECO:0000256" key="8">
    <source>
        <dbReference type="ARBA" id="ARBA00022967"/>
    </source>
</evidence>
<dbReference type="InterPro" id="IPR003918">
    <property type="entry name" value="NADH_UbQ_OxRdtase"/>
</dbReference>
<dbReference type="GO" id="GO:0008137">
    <property type="term" value="F:NADH dehydrogenase (ubiquinone) activity"/>
    <property type="evidence" value="ECO:0007669"/>
    <property type="project" value="UniProtKB-UniRule"/>
</dbReference>
<evidence type="ECO:0000259" key="17">
    <source>
        <dbReference type="Pfam" id="PF00361"/>
    </source>
</evidence>
<dbReference type="InterPro" id="IPR001750">
    <property type="entry name" value="ND/Mrp_TM"/>
</dbReference>
<feature type="transmembrane region" description="Helical" evidence="16">
    <location>
        <begin position="189"/>
        <end position="212"/>
    </location>
</feature>
<feature type="transmembrane region" description="Helical" evidence="16">
    <location>
        <begin position="282"/>
        <end position="304"/>
    </location>
</feature>
<feature type="transmembrane region" description="Helical" evidence="16">
    <location>
        <begin position="310"/>
        <end position="331"/>
    </location>
</feature>
<dbReference type="GO" id="GO:0042773">
    <property type="term" value="P:ATP synthesis coupled electron transport"/>
    <property type="evidence" value="ECO:0007669"/>
    <property type="project" value="InterPro"/>
</dbReference>
<feature type="transmembrane region" description="Helical" evidence="16">
    <location>
        <begin position="431"/>
        <end position="450"/>
    </location>
</feature>
<feature type="transmembrane region" description="Helical" evidence="16">
    <location>
        <begin position="145"/>
        <end position="169"/>
    </location>
</feature>
<dbReference type="GO" id="GO:0048039">
    <property type="term" value="F:ubiquinone binding"/>
    <property type="evidence" value="ECO:0007669"/>
    <property type="project" value="TreeGrafter"/>
</dbReference>
<comment type="subcellular location">
    <subcellularLocation>
        <location evidence="1 16">Mitochondrion membrane</location>
        <topology evidence="1 16">Multi-pass membrane protein</topology>
    </subcellularLocation>
</comment>
<comment type="similarity">
    <text evidence="2 16">Belongs to the complex I subunit 4 family.</text>
</comment>
<evidence type="ECO:0000256" key="5">
    <source>
        <dbReference type="ARBA" id="ARBA00022448"/>
    </source>
</evidence>
<evidence type="ECO:0000256" key="13">
    <source>
        <dbReference type="ARBA" id="ARBA00023128"/>
    </source>
</evidence>
<organism evidence="19">
    <name type="scientific">Silax daleus</name>
    <dbReference type="NCBI Taxonomy" id="3230861"/>
    <lineage>
        <taxon>Eukaryota</taxon>
        <taxon>Metazoa</taxon>
        <taxon>Echinodermata</taxon>
        <taxon>Eleutherozoa</taxon>
        <taxon>Asterozoa</taxon>
        <taxon>Ophiuroidea</taxon>
        <taxon>Myophiuroidea</taxon>
        <taxon>Metophiurida</taxon>
        <taxon>Ophintegrida</taxon>
        <taxon>Amphilepidida</taxon>
        <taxon>Ophiurina</taxon>
        <taxon>Gnathophiurina</taxon>
        <taxon>Amphiuroidea</taxon>
        <taxon>Amphiuridae</taxon>
        <taxon>Silax</taxon>
    </lineage>
</organism>
<gene>
    <name evidence="19" type="primary">ND4</name>
</gene>
<evidence type="ECO:0000256" key="3">
    <source>
        <dbReference type="ARBA" id="ARBA00012944"/>
    </source>
</evidence>
<evidence type="ECO:0000256" key="7">
    <source>
        <dbReference type="ARBA" id="ARBA00022692"/>
    </source>
</evidence>
<keyword evidence="9 16" id="KW-0249">Electron transport</keyword>
<keyword evidence="13 16" id="KW-0496">Mitochondrion</keyword>
<evidence type="ECO:0000256" key="15">
    <source>
        <dbReference type="ARBA" id="ARBA00049551"/>
    </source>
</evidence>
<dbReference type="GO" id="GO:0031966">
    <property type="term" value="C:mitochondrial membrane"/>
    <property type="evidence" value="ECO:0007669"/>
    <property type="project" value="UniProtKB-SubCell"/>
</dbReference>
<sequence length="453" mass="50142">MFTLLSCLLGLILTTWIISYQKLWSTLIAQSSALFLLSTIILSNITTNSSSLSFILANDNISSPLLILSFWLLPISLLASIGHLQSNSNKNNRLFISLSTTILIALVITFSSTNLIVFFIGFESTLIPTLLLITRWGIQEERIEAGYYFVFYTLISSLPLLLALISIYNNNNHLSIPLFNIFTNNTNSNILPIFCLIAFLVKIPIFGLHLWLPKAHVEAPVAGSMILAAILLKMGGYGFIRLTFILTNPFQEILSKLLIPFCCWGGALTSLICITQTDLKSLIAYSSVSHMSFMIAGISLLSNWGISGSIIIMIAHGLVSSALFCIANIYYERTGSRTLTISRGIKNTLIVFPLLWLLFACANLGLPPFPNAMGELLIFSAIVQHSLTNFIPTLLGIILTGIFSLIIYLYLNSGTRFNWNAININISEREIMCLTLHFLPLIALILNPNLTSF</sequence>
<name>A0AAU8HQA5_9ECHI</name>